<sequence>MDLAPTFHDEKFDKILEATATTGQELPNRVDAVAVEAGLLQEDQRKLYARVASTESELKDLRPSLTELEEKVSSLTGEVRELER</sequence>
<dbReference type="Proteomes" id="UP001066276">
    <property type="component" value="Chromosome 2_2"/>
</dbReference>
<comment type="caution">
    <text evidence="1">The sequence shown here is derived from an EMBL/GenBank/DDBJ whole genome shotgun (WGS) entry which is preliminary data.</text>
</comment>
<dbReference type="AlphaFoldDB" id="A0AAV7UZF3"/>
<proteinExistence type="predicted"/>
<keyword evidence="2" id="KW-1185">Reference proteome</keyword>
<organism evidence="1 2">
    <name type="scientific">Pleurodeles waltl</name>
    <name type="common">Iberian ribbed newt</name>
    <dbReference type="NCBI Taxonomy" id="8319"/>
    <lineage>
        <taxon>Eukaryota</taxon>
        <taxon>Metazoa</taxon>
        <taxon>Chordata</taxon>
        <taxon>Craniata</taxon>
        <taxon>Vertebrata</taxon>
        <taxon>Euteleostomi</taxon>
        <taxon>Amphibia</taxon>
        <taxon>Batrachia</taxon>
        <taxon>Caudata</taxon>
        <taxon>Salamandroidea</taxon>
        <taxon>Salamandridae</taxon>
        <taxon>Pleurodelinae</taxon>
        <taxon>Pleurodeles</taxon>
    </lineage>
</organism>
<protein>
    <submittedName>
        <fullName evidence="1">Uncharacterized protein</fullName>
    </submittedName>
</protein>
<dbReference type="EMBL" id="JANPWB010000004">
    <property type="protein sequence ID" value="KAJ1193936.1"/>
    <property type="molecule type" value="Genomic_DNA"/>
</dbReference>
<name>A0AAV7UZF3_PLEWA</name>
<accession>A0AAV7UZF3</accession>
<evidence type="ECO:0000313" key="1">
    <source>
        <dbReference type="EMBL" id="KAJ1193936.1"/>
    </source>
</evidence>
<reference evidence="1" key="1">
    <citation type="journal article" date="2022" name="bioRxiv">
        <title>Sequencing and chromosome-scale assembly of the giantPleurodeles waltlgenome.</title>
        <authorList>
            <person name="Brown T."/>
            <person name="Elewa A."/>
            <person name="Iarovenko S."/>
            <person name="Subramanian E."/>
            <person name="Araus A.J."/>
            <person name="Petzold A."/>
            <person name="Susuki M."/>
            <person name="Suzuki K.-i.T."/>
            <person name="Hayashi T."/>
            <person name="Toyoda A."/>
            <person name="Oliveira C."/>
            <person name="Osipova E."/>
            <person name="Leigh N.D."/>
            <person name="Simon A."/>
            <person name="Yun M.H."/>
        </authorList>
    </citation>
    <scope>NUCLEOTIDE SEQUENCE</scope>
    <source>
        <strain evidence="1">20211129_DDA</strain>
        <tissue evidence="1">Liver</tissue>
    </source>
</reference>
<evidence type="ECO:0000313" key="2">
    <source>
        <dbReference type="Proteomes" id="UP001066276"/>
    </source>
</evidence>
<gene>
    <name evidence="1" type="ORF">NDU88_003231</name>
</gene>